<name>A0A3P3YM07_PLABS</name>
<proteinExistence type="predicted"/>
<dbReference type="Proteomes" id="UP000290189">
    <property type="component" value="Unassembled WGS sequence"/>
</dbReference>
<evidence type="ECO:0000313" key="2">
    <source>
        <dbReference type="EMBL" id="SPR01198.1"/>
    </source>
</evidence>
<organism evidence="2 3">
    <name type="scientific">Plasmodiophora brassicae</name>
    <name type="common">Clubroot disease agent</name>
    <dbReference type="NCBI Taxonomy" id="37360"/>
    <lineage>
        <taxon>Eukaryota</taxon>
        <taxon>Sar</taxon>
        <taxon>Rhizaria</taxon>
        <taxon>Endomyxa</taxon>
        <taxon>Phytomyxea</taxon>
        <taxon>Plasmodiophorida</taxon>
        <taxon>Plasmodiophoridae</taxon>
        <taxon>Plasmodiophora</taxon>
    </lineage>
</organism>
<evidence type="ECO:0000313" key="3">
    <source>
        <dbReference type="Proteomes" id="UP000290189"/>
    </source>
</evidence>
<dbReference type="AlphaFoldDB" id="A0A3P3YM07"/>
<gene>
    <name evidence="2" type="ORF">PLBR_LOCUS8413</name>
</gene>
<sequence>MQTVAVVVALAVVGVLASTVPDGEAVVSQQCAIALLSGGTIASGASVVYSIPAVMSAFGAGSANAVKTAINHWWESTMPLVAQPEILNALQSVALGHAGKIHVPGQVGGADAAKRIESDCANVDYVLGAAVNASSSGWDRAKSWYNYILPLFHRKTVILRKIKEQYKRAM</sequence>
<feature type="signal peptide" evidence="1">
    <location>
        <begin position="1"/>
        <end position="17"/>
    </location>
</feature>
<protein>
    <submittedName>
        <fullName evidence="2">Uncharacterized protein</fullName>
    </submittedName>
</protein>
<evidence type="ECO:0000256" key="1">
    <source>
        <dbReference type="SAM" id="SignalP"/>
    </source>
</evidence>
<dbReference type="EMBL" id="OVEO01000016">
    <property type="protein sequence ID" value="SPR01198.1"/>
    <property type="molecule type" value="Genomic_DNA"/>
</dbReference>
<geneLocation type="mitochondrion" evidence="2"/>
<keyword evidence="1" id="KW-0732">Signal</keyword>
<accession>A0A3P3YM07</accession>
<feature type="chain" id="PRO_5018217633" evidence="1">
    <location>
        <begin position="18"/>
        <end position="170"/>
    </location>
</feature>
<reference evidence="2 3" key="1">
    <citation type="submission" date="2018-03" db="EMBL/GenBank/DDBJ databases">
        <authorList>
            <person name="Fogelqvist J."/>
        </authorList>
    </citation>
    <scope>NUCLEOTIDE SEQUENCE [LARGE SCALE GENOMIC DNA]</scope>
</reference>
<keyword evidence="2" id="KW-0496">Mitochondrion</keyword>